<dbReference type="GO" id="GO:0016787">
    <property type="term" value="F:hydrolase activity"/>
    <property type="evidence" value="ECO:0007669"/>
    <property type="project" value="InterPro"/>
</dbReference>
<dbReference type="RefSeq" id="WP_184311849.1">
    <property type="nucleotide sequence ID" value="NZ_JACHEN010000022.1"/>
</dbReference>
<evidence type="ECO:0000313" key="2">
    <source>
        <dbReference type="EMBL" id="MBB6217351.1"/>
    </source>
</evidence>
<dbReference type="PANTHER" id="PTHR43135:SF3">
    <property type="entry name" value="ALPHA-D-RIBOSE 1-METHYLPHOSPHONATE 5-TRIPHOSPHATE DIPHOSPHATASE"/>
    <property type="match status" value="1"/>
</dbReference>
<reference evidence="2 3" key="1">
    <citation type="submission" date="2020-08" db="EMBL/GenBank/DDBJ databases">
        <title>Genomic Encyclopedia of Type Strains, Phase IV (KMG-IV): sequencing the most valuable type-strain genomes for metagenomic binning, comparative biology and taxonomic classification.</title>
        <authorList>
            <person name="Goeker M."/>
        </authorList>
    </citation>
    <scope>NUCLEOTIDE SEQUENCE [LARGE SCALE GENOMIC DNA]</scope>
    <source>
        <strain evidence="2 3">DSM 103526</strain>
    </source>
</reference>
<evidence type="ECO:0000259" key="1">
    <source>
        <dbReference type="Pfam" id="PF01979"/>
    </source>
</evidence>
<proteinExistence type="predicted"/>
<comment type="caution">
    <text evidence="2">The sequence shown here is derived from an EMBL/GenBank/DDBJ whole genome shotgun (WGS) entry which is preliminary data.</text>
</comment>
<dbReference type="InterPro" id="IPR032466">
    <property type="entry name" value="Metal_Hydrolase"/>
</dbReference>
<dbReference type="InterPro" id="IPR006680">
    <property type="entry name" value="Amidohydro-rel"/>
</dbReference>
<name>A0A841KV99_9FIRM</name>
<organism evidence="2 3">
    <name type="scientific">Anaerosolibacter carboniphilus</name>
    <dbReference type="NCBI Taxonomy" id="1417629"/>
    <lineage>
        <taxon>Bacteria</taxon>
        <taxon>Bacillati</taxon>
        <taxon>Bacillota</taxon>
        <taxon>Clostridia</taxon>
        <taxon>Peptostreptococcales</taxon>
        <taxon>Thermotaleaceae</taxon>
        <taxon>Anaerosolibacter</taxon>
    </lineage>
</organism>
<sequence>MLVDAHIHIALNNIYTRQSWQCASMEQKFQWTSNILKEYKKRNIYILRDGGDSMSVSQIAREAAKAEGMIYKSPIHALYKEGSYGSFLGKPVKDMHSIKEALKILLDHKPDHLKIILTGIVNFNKYGDVGETAFTLGELKHMVAFARDNHMPVMVHANGKEGVERAIKAGVTTIEHGYLISEAELYGMAERDIIWVPTLSPLGNIVYSDDDKFIEERGTIQRVYEEQLENIAKAIEMGIKVVLGSDAGAYRVGHGSGLIDEIEHFKRIGLKQEDIEKMCLENGLEALGLQFDELSVIK</sequence>
<protein>
    <recommendedName>
        <fullName evidence="1">Amidohydrolase-related domain-containing protein</fullName>
    </recommendedName>
</protein>
<dbReference type="Gene3D" id="3.20.20.140">
    <property type="entry name" value="Metal-dependent hydrolases"/>
    <property type="match status" value="1"/>
</dbReference>
<dbReference type="PANTHER" id="PTHR43135">
    <property type="entry name" value="ALPHA-D-RIBOSE 1-METHYLPHOSPHONATE 5-TRIPHOSPHATE DIPHOSPHATASE"/>
    <property type="match status" value="1"/>
</dbReference>
<gene>
    <name evidence="2" type="ORF">HNQ80_003470</name>
</gene>
<dbReference type="InterPro" id="IPR051781">
    <property type="entry name" value="Metallo-dep_Hydrolase"/>
</dbReference>
<evidence type="ECO:0000313" key="3">
    <source>
        <dbReference type="Proteomes" id="UP000579281"/>
    </source>
</evidence>
<dbReference type="Proteomes" id="UP000579281">
    <property type="component" value="Unassembled WGS sequence"/>
</dbReference>
<dbReference type="AlphaFoldDB" id="A0A841KV99"/>
<accession>A0A841KV99</accession>
<dbReference type="Pfam" id="PF01979">
    <property type="entry name" value="Amidohydro_1"/>
    <property type="match status" value="1"/>
</dbReference>
<dbReference type="EMBL" id="JACHEN010000022">
    <property type="protein sequence ID" value="MBB6217351.1"/>
    <property type="molecule type" value="Genomic_DNA"/>
</dbReference>
<feature type="domain" description="Amidohydrolase-related" evidence="1">
    <location>
        <begin position="2"/>
        <end position="290"/>
    </location>
</feature>
<dbReference type="SUPFAM" id="SSF51556">
    <property type="entry name" value="Metallo-dependent hydrolases"/>
    <property type="match status" value="1"/>
</dbReference>
<keyword evidence="3" id="KW-1185">Reference proteome</keyword>